<protein>
    <submittedName>
        <fullName evidence="3">HEPN domain protein</fullName>
    </submittedName>
</protein>
<evidence type="ECO:0000256" key="1">
    <source>
        <dbReference type="ARBA" id="ARBA00038248"/>
    </source>
</evidence>
<dbReference type="EMBL" id="CP121472">
    <property type="protein sequence ID" value="WPL19392.1"/>
    <property type="molecule type" value="Genomic_DNA"/>
</dbReference>
<gene>
    <name evidence="3" type="ORF">Thiowin_04510</name>
</gene>
<dbReference type="PANTHER" id="PTHR36565:SF1">
    <property type="entry name" value="UPF0332 PROTEIN TM_1000"/>
    <property type="match status" value="1"/>
</dbReference>
<dbReference type="InterPro" id="IPR007842">
    <property type="entry name" value="HEPN_dom"/>
</dbReference>
<proteinExistence type="inferred from homology"/>
<keyword evidence="4" id="KW-1185">Reference proteome</keyword>
<evidence type="ECO:0000313" key="4">
    <source>
        <dbReference type="Proteomes" id="UP001432180"/>
    </source>
</evidence>
<feature type="domain" description="HEPN" evidence="2">
    <location>
        <begin position="7"/>
        <end position="120"/>
    </location>
</feature>
<sequence length="129" mass="14159">MTPQIDAVLQKAAEKMRVADILVAASAWGDAASRAYYAAFHAISALHLSRGNSFSSHAQSIGQFNKDFVRTGVFPSEFTATLTRLFEDRQSGDYDLAGVITEEEAKRDVGDARRILEAIDRYLGSQSNE</sequence>
<dbReference type="RefSeq" id="WP_328985138.1">
    <property type="nucleotide sequence ID" value="NZ_CP121472.1"/>
</dbReference>
<dbReference type="Proteomes" id="UP001432180">
    <property type="component" value="Chromosome"/>
</dbReference>
<evidence type="ECO:0000259" key="2">
    <source>
        <dbReference type="Pfam" id="PF05168"/>
    </source>
</evidence>
<dbReference type="InterPro" id="IPR052226">
    <property type="entry name" value="UPF0332_toxin"/>
</dbReference>
<comment type="similarity">
    <text evidence="1">Belongs to the UPF0332 family.</text>
</comment>
<reference evidence="3 4" key="1">
    <citation type="journal article" date="2023" name="Microorganisms">
        <title>Thiorhodovibrio frisius and Trv. litoralis spp. nov., Two Novel Members from a Clade of Fastidious Purple Sulfur Bacteria That Exhibit Unique Red-Shifted Light-Harvesting Capabilities.</title>
        <authorList>
            <person name="Methner A."/>
            <person name="Kuzyk S.B."/>
            <person name="Petersen J."/>
            <person name="Bauer S."/>
            <person name="Brinkmann H."/>
            <person name="Sichau K."/>
            <person name="Wanner G."/>
            <person name="Wolf J."/>
            <person name="Neumann-Schaal M."/>
            <person name="Henke P."/>
            <person name="Tank M."/>
            <person name="Sproer C."/>
            <person name="Bunk B."/>
            <person name="Overmann J."/>
        </authorList>
    </citation>
    <scope>NUCLEOTIDE SEQUENCE [LARGE SCALE GENOMIC DNA]</scope>
    <source>
        <strain evidence="3 4">DSM 6702</strain>
    </source>
</reference>
<dbReference type="PANTHER" id="PTHR36565">
    <property type="entry name" value="UPF0332 PROTEIN TM_1000"/>
    <property type="match status" value="1"/>
</dbReference>
<organism evidence="3 4">
    <name type="scientific">Thiorhodovibrio winogradskyi</name>
    <dbReference type="NCBI Taxonomy" id="77007"/>
    <lineage>
        <taxon>Bacteria</taxon>
        <taxon>Pseudomonadati</taxon>
        <taxon>Pseudomonadota</taxon>
        <taxon>Gammaproteobacteria</taxon>
        <taxon>Chromatiales</taxon>
        <taxon>Chromatiaceae</taxon>
        <taxon>Thiorhodovibrio</taxon>
    </lineage>
</organism>
<evidence type="ECO:0000313" key="3">
    <source>
        <dbReference type="EMBL" id="WPL19392.1"/>
    </source>
</evidence>
<dbReference type="Gene3D" id="1.20.120.330">
    <property type="entry name" value="Nucleotidyltransferases domain 2"/>
    <property type="match status" value="1"/>
</dbReference>
<dbReference type="Pfam" id="PF05168">
    <property type="entry name" value="HEPN"/>
    <property type="match status" value="1"/>
</dbReference>
<name>A0ABZ0SH22_9GAMM</name>
<accession>A0ABZ0SH22</accession>